<dbReference type="GO" id="GO:0016853">
    <property type="term" value="F:isomerase activity"/>
    <property type="evidence" value="ECO:0007669"/>
    <property type="project" value="UniProtKB-KW"/>
</dbReference>
<dbReference type="Gene3D" id="3.20.20.150">
    <property type="entry name" value="Divalent-metal-dependent TIM barrel enzymes"/>
    <property type="match status" value="1"/>
</dbReference>
<dbReference type="InterPro" id="IPR036237">
    <property type="entry name" value="Xyl_isomerase-like_sf"/>
</dbReference>
<evidence type="ECO:0000313" key="4">
    <source>
        <dbReference type="Proteomes" id="UP000199031"/>
    </source>
</evidence>
<dbReference type="InterPro" id="IPR006311">
    <property type="entry name" value="TAT_signal"/>
</dbReference>
<dbReference type="AlphaFoldDB" id="A0A1I5V5R4"/>
<accession>A0A1I5V5R4</accession>
<name>A0A1I5V5R4_9BACT</name>
<organism evidence="3 4">
    <name type="scientific">Parafilimonas terrae</name>
    <dbReference type="NCBI Taxonomy" id="1465490"/>
    <lineage>
        <taxon>Bacteria</taxon>
        <taxon>Pseudomonadati</taxon>
        <taxon>Bacteroidota</taxon>
        <taxon>Chitinophagia</taxon>
        <taxon>Chitinophagales</taxon>
        <taxon>Chitinophagaceae</taxon>
        <taxon>Parafilimonas</taxon>
    </lineage>
</organism>
<dbReference type="EMBL" id="FOXQ01000004">
    <property type="protein sequence ID" value="SFQ02276.1"/>
    <property type="molecule type" value="Genomic_DNA"/>
</dbReference>
<reference evidence="3 4" key="1">
    <citation type="submission" date="2016-10" db="EMBL/GenBank/DDBJ databases">
        <authorList>
            <person name="de Groot N.N."/>
        </authorList>
    </citation>
    <scope>NUCLEOTIDE SEQUENCE [LARGE SCALE GENOMIC DNA]</scope>
    <source>
        <strain evidence="3 4">DSM 28286</strain>
    </source>
</reference>
<dbReference type="OrthoDB" id="1117096at2"/>
<proteinExistence type="predicted"/>
<keyword evidence="3" id="KW-0413">Isomerase</keyword>
<dbReference type="PANTHER" id="PTHR12110:SF41">
    <property type="entry name" value="INOSOSE DEHYDRATASE"/>
    <property type="match status" value="1"/>
</dbReference>
<dbReference type="SUPFAM" id="SSF51658">
    <property type="entry name" value="Xylose isomerase-like"/>
    <property type="match status" value="1"/>
</dbReference>
<dbReference type="InterPro" id="IPR013022">
    <property type="entry name" value="Xyl_isomerase-like_TIM-brl"/>
</dbReference>
<feature type="chain" id="PRO_5011773936" evidence="1">
    <location>
        <begin position="28"/>
        <end position="280"/>
    </location>
</feature>
<evidence type="ECO:0000256" key="1">
    <source>
        <dbReference type="SAM" id="SignalP"/>
    </source>
</evidence>
<keyword evidence="4" id="KW-1185">Reference proteome</keyword>
<dbReference type="InterPro" id="IPR050312">
    <property type="entry name" value="IolE/XylAMocC-like"/>
</dbReference>
<evidence type="ECO:0000313" key="3">
    <source>
        <dbReference type="EMBL" id="SFQ02276.1"/>
    </source>
</evidence>
<sequence>MQSRRKFIQAGTLGMAASAAMPFLGKAAVNASGKTAKHEPLKLGMAGYTFLNFDLATSIKMMQRVNVTNLSIKDFHLPLDSSPEKIKEVLQQLSDAGITPYAVGVIYMKSKEDVDRTFNYAKAVGVNMIVGVPNYDLIDYTEQKVKEHNIKIAIHNHGPMDKLYPSPKDVYEHIKTKDKRMGLCIDIGHTQRTGLAPADAVLQFKDRLLDLHIKDVTAAANEGKAIDVGRGIIDFPAFERALYKINYQGMCSFEYELNMKDPLPGIAESVGYFKGVMNTI</sequence>
<dbReference type="Proteomes" id="UP000199031">
    <property type="component" value="Unassembled WGS sequence"/>
</dbReference>
<feature type="domain" description="Xylose isomerase-like TIM barrel" evidence="2">
    <location>
        <begin position="80"/>
        <end position="274"/>
    </location>
</feature>
<dbReference type="PROSITE" id="PS51318">
    <property type="entry name" value="TAT"/>
    <property type="match status" value="1"/>
</dbReference>
<dbReference type="RefSeq" id="WP_090657472.1">
    <property type="nucleotide sequence ID" value="NZ_FOXQ01000004.1"/>
</dbReference>
<dbReference type="STRING" id="1465490.SAMN05444277_104199"/>
<dbReference type="PANTHER" id="PTHR12110">
    <property type="entry name" value="HYDROXYPYRUVATE ISOMERASE"/>
    <property type="match status" value="1"/>
</dbReference>
<keyword evidence="1" id="KW-0732">Signal</keyword>
<protein>
    <submittedName>
        <fullName evidence="3">Sugar phosphate isomerase/epimerase</fullName>
    </submittedName>
</protein>
<dbReference type="Pfam" id="PF01261">
    <property type="entry name" value="AP_endonuc_2"/>
    <property type="match status" value="1"/>
</dbReference>
<feature type="signal peptide" evidence="1">
    <location>
        <begin position="1"/>
        <end position="27"/>
    </location>
</feature>
<evidence type="ECO:0000259" key="2">
    <source>
        <dbReference type="Pfam" id="PF01261"/>
    </source>
</evidence>
<gene>
    <name evidence="3" type="ORF">SAMN05444277_104199</name>
</gene>